<evidence type="ECO:0000313" key="3">
    <source>
        <dbReference type="Proteomes" id="UP000295573"/>
    </source>
</evidence>
<dbReference type="EMBL" id="SLWR01000015">
    <property type="protein sequence ID" value="TCO41628.1"/>
    <property type="molecule type" value="Genomic_DNA"/>
</dbReference>
<keyword evidence="1" id="KW-0812">Transmembrane</keyword>
<sequence>MIRSVLVLVFFFVVSAAVGMLVATDDEYFDWAVGGGLFALAVAGEGLRIWLRRGRPKTGAKKDSTQSSGI</sequence>
<dbReference type="AlphaFoldDB" id="A0A4R2IDJ6"/>
<gene>
    <name evidence="2" type="ORF">EV646_115169</name>
</gene>
<accession>A0A4R2IDJ6</accession>
<evidence type="ECO:0000256" key="1">
    <source>
        <dbReference type="SAM" id="Phobius"/>
    </source>
</evidence>
<protein>
    <submittedName>
        <fullName evidence="2">Uncharacterized protein</fullName>
    </submittedName>
</protein>
<evidence type="ECO:0000313" key="2">
    <source>
        <dbReference type="EMBL" id="TCO41628.1"/>
    </source>
</evidence>
<keyword evidence="1" id="KW-0472">Membrane</keyword>
<dbReference type="Proteomes" id="UP000295573">
    <property type="component" value="Unassembled WGS sequence"/>
</dbReference>
<keyword evidence="3" id="KW-1185">Reference proteome</keyword>
<proteinExistence type="predicted"/>
<feature type="transmembrane region" description="Helical" evidence="1">
    <location>
        <begin position="32"/>
        <end position="51"/>
    </location>
</feature>
<organism evidence="2 3">
    <name type="scientific">Kribbella antiqua</name>
    <dbReference type="NCBI Taxonomy" id="2512217"/>
    <lineage>
        <taxon>Bacteria</taxon>
        <taxon>Bacillati</taxon>
        <taxon>Actinomycetota</taxon>
        <taxon>Actinomycetes</taxon>
        <taxon>Propionibacteriales</taxon>
        <taxon>Kribbellaceae</taxon>
        <taxon>Kribbella</taxon>
    </lineage>
</organism>
<name>A0A4R2IDJ6_9ACTN</name>
<comment type="caution">
    <text evidence="2">The sequence shown here is derived from an EMBL/GenBank/DDBJ whole genome shotgun (WGS) entry which is preliminary data.</text>
</comment>
<keyword evidence="1" id="KW-1133">Transmembrane helix</keyword>
<dbReference type="RefSeq" id="WP_132156209.1">
    <property type="nucleotide sequence ID" value="NZ_SLWR01000015.1"/>
</dbReference>
<reference evidence="2 3" key="1">
    <citation type="journal article" date="2015" name="Stand. Genomic Sci.">
        <title>Genomic Encyclopedia of Bacterial and Archaeal Type Strains, Phase III: the genomes of soil and plant-associated and newly described type strains.</title>
        <authorList>
            <person name="Whitman W.B."/>
            <person name="Woyke T."/>
            <person name="Klenk H.P."/>
            <person name="Zhou Y."/>
            <person name="Lilburn T.G."/>
            <person name="Beck B.J."/>
            <person name="De Vos P."/>
            <person name="Vandamme P."/>
            <person name="Eisen J.A."/>
            <person name="Garrity G."/>
            <person name="Hugenholtz P."/>
            <person name="Kyrpides N.C."/>
        </authorList>
    </citation>
    <scope>NUCLEOTIDE SEQUENCE [LARGE SCALE GENOMIC DNA]</scope>
    <source>
        <strain evidence="2 3">VKM Ac-2541</strain>
    </source>
</reference>